<evidence type="ECO:0000313" key="3">
    <source>
        <dbReference type="Proteomes" id="UP000639396"/>
    </source>
</evidence>
<keyword evidence="3" id="KW-1185">Reference proteome</keyword>
<accession>A0A927CD03</accession>
<dbReference type="AlphaFoldDB" id="A0A927CD03"/>
<dbReference type="InterPro" id="IPR011050">
    <property type="entry name" value="Pectin_lyase_fold/virulence"/>
</dbReference>
<evidence type="ECO:0000313" key="2">
    <source>
        <dbReference type="EMBL" id="MBD2865365.1"/>
    </source>
</evidence>
<dbReference type="InterPro" id="IPR039448">
    <property type="entry name" value="Beta_helix"/>
</dbReference>
<dbReference type="Proteomes" id="UP000639396">
    <property type="component" value="Unassembled WGS sequence"/>
</dbReference>
<organism evidence="2 3">
    <name type="scientific">Paenibacillus oceani</name>
    <dbReference type="NCBI Taxonomy" id="2772510"/>
    <lineage>
        <taxon>Bacteria</taxon>
        <taxon>Bacillati</taxon>
        <taxon>Bacillota</taxon>
        <taxon>Bacilli</taxon>
        <taxon>Bacillales</taxon>
        <taxon>Paenibacillaceae</taxon>
        <taxon>Paenibacillus</taxon>
    </lineage>
</organism>
<proteinExistence type="predicted"/>
<comment type="caution">
    <text evidence="2">The sequence shown here is derived from an EMBL/GenBank/DDBJ whole genome shotgun (WGS) entry which is preliminary data.</text>
</comment>
<sequence>MDMEKINVFVSPGSGDLTGGTHLAIQAAIDYVSGLGGGVVRLGAGIYEIDSALHLRTGVELCGTPGETVLRRGEERVSPLLADADLHEREVTVQYPDYFPIGQSIIVKLADRSKGFLDTTATVIGKRGSVLYLDRELYATIFVHEGGIVSTLSPVVSAYECRDVVLRHLHIEGNRERNSLANGCRLAGIYLFQCHNALLEHCQVYRYNGDGISYQGGSDIAVAHCDCSDNSGKGIHPGSGTDRTRISHSRFAGNGMDGIFFCWRVRSGIVEYCDSSGNGMSGFSIGHKDTGNWIRHNRFAGNRYYGLFFRNEPDPMAASQNIVRHNRIEDNGSKEMGYVGIRLRGSTRDVEIGCNDIRFPKGAAGTIGICMEEHVQDIRLLDNTFLNCCKDVHTHWLLDEETH</sequence>
<dbReference type="RefSeq" id="WP_190930985.1">
    <property type="nucleotide sequence ID" value="NZ_JACXJA010000041.1"/>
</dbReference>
<dbReference type="SMART" id="SM00710">
    <property type="entry name" value="PbH1"/>
    <property type="match status" value="7"/>
</dbReference>
<reference evidence="2" key="1">
    <citation type="submission" date="2020-09" db="EMBL/GenBank/DDBJ databases">
        <title>A novel bacterium of genus Paenibacillus, isolated from South China Sea.</title>
        <authorList>
            <person name="Huang H."/>
            <person name="Mo K."/>
            <person name="Hu Y."/>
        </authorList>
    </citation>
    <scope>NUCLEOTIDE SEQUENCE</scope>
    <source>
        <strain evidence="2">IB182363</strain>
    </source>
</reference>
<feature type="domain" description="Right handed beta helix" evidence="1">
    <location>
        <begin position="187"/>
        <end position="357"/>
    </location>
</feature>
<dbReference type="SUPFAM" id="SSF51126">
    <property type="entry name" value="Pectin lyase-like"/>
    <property type="match status" value="1"/>
</dbReference>
<name>A0A927CD03_9BACL</name>
<dbReference type="EMBL" id="JACXJA010000041">
    <property type="protein sequence ID" value="MBD2865365.1"/>
    <property type="molecule type" value="Genomic_DNA"/>
</dbReference>
<dbReference type="Gene3D" id="2.160.20.10">
    <property type="entry name" value="Single-stranded right-handed beta-helix, Pectin lyase-like"/>
    <property type="match status" value="2"/>
</dbReference>
<dbReference type="InterPro" id="IPR006626">
    <property type="entry name" value="PbH1"/>
</dbReference>
<protein>
    <submittedName>
        <fullName evidence="2">Right-handed parallel beta-helix repeat-containing protein</fullName>
    </submittedName>
</protein>
<dbReference type="Pfam" id="PF13229">
    <property type="entry name" value="Beta_helix"/>
    <property type="match status" value="1"/>
</dbReference>
<evidence type="ECO:0000259" key="1">
    <source>
        <dbReference type="Pfam" id="PF13229"/>
    </source>
</evidence>
<dbReference type="InterPro" id="IPR012334">
    <property type="entry name" value="Pectin_lyas_fold"/>
</dbReference>
<gene>
    <name evidence="2" type="ORF">IDH45_25615</name>
</gene>